<dbReference type="Gene3D" id="2.60.40.790">
    <property type="match status" value="1"/>
</dbReference>
<dbReference type="EMBL" id="JAWWNJ010000013">
    <property type="protein sequence ID" value="KAK7042422.1"/>
    <property type="molecule type" value="Genomic_DNA"/>
</dbReference>
<feature type="region of interest" description="Disordered" evidence="4">
    <location>
        <begin position="1"/>
        <end position="23"/>
    </location>
</feature>
<feature type="region of interest" description="Disordered" evidence="4">
    <location>
        <begin position="98"/>
        <end position="117"/>
    </location>
</feature>
<dbReference type="PROSITE" id="PS01031">
    <property type="entry name" value="SHSP"/>
    <property type="match status" value="1"/>
</dbReference>
<evidence type="ECO:0000256" key="3">
    <source>
        <dbReference type="RuleBase" id="RU003616"/>
    </source>
</evidence>
<accession>A0AAW0CUM6</accession>
<keyword evidence="1" id="KW-0346">Stress response</keyword>
<dbReference type="AlphaFoldDB" id="A0AAW0CUM6"/>
<gene>
    <name evidence="6" type="ORF">R3P38DRAFT_2409959</name>
</gene>
<dbReference type="Pfam" id="PF00011">
    <property type="entry name" value="HSP20"/>
    <property type="match status" value="1"/>
</dbReference>
<organism evidence="6 7">
    <name type="scientific">Favolaschia claudopus</name>
    <dbReference type="NCBI Taxonomy" id="2862362"/>
    <lineage>
        <taxon>Eukaryota</taxon>
        <taxon>Fungi</taxon>
        <taxon>Dikarya</taxon>
        <taxon>Basidiomycota</taxon>
        <taxon>Agaricomycotina</taxon>
        <taxon>Agaricomycetes</taxon>
        <taxon>Agaricomycetidae</taxon>
        <taxon>Agaricales</taxon>
        <taxon>Marasmiineae</taxon>
        <taxon>Mycenaceae</taxon>
        <taxon>Favolaschia</taxon>
    </lineage>
</organism>
<evidence type="ECO:0000313" key="7">
    <source>
        <dbReference type="Proteomes" id="UP001362999"/>
    </source>
</evidence>
<evidence type="ECO:0000256" key="1">
    <source>
        <dbReference type="ARBA" id="ARBA00023016"/>
    </source>
</evidence>
<evidence type="ECO:0000256" key="2">
    <source>
        <dbReference type="PROSITE-ProRule" id="PRU00285"/>
    </source>
</evidence>
<dbReference type="InterPro" id="IPR008978">
    <property type="entry name" value="HSP20-like_chaperone"/>
</dbReference>
<feature type="domain" description="SHSP" evidence="5">
    <location>
        <begin position="46"/>
        <end position="173"/>
    </location>
</feature>
<name>A0AAW0CUM6_9AGAR</name>
<reference evidence="6 7" key="1">
    <citation type="journal article" date="2024" name="J Genomics">
        <title>Draft genome sequencing and assembly of Favolaschia claudopus CIRM-BRFM 2984 isolated from oak limbs.</title>
        <authorList>
            <person name="Navarro D."/>
            <person name="Drula E."/>
            <person name="Chaduli D."/>
            <person name="Cazenave R."/>
            <person name="Ahrendt S."/>
            <person name="Wang J."/>
            <person name="Lipzen A."/>
            <person name="Daum C."/>
            <person name="Barry K."/>
            <person name="Grigoriev I.V."/>
            <person name="Favel A."/>
            <person name="Rosso M.N."/>
            <person name="Martin F."/>
        </authorList>
    </citation>
    <scope>NUCLEOTIDE SEQUENCE [LARGE SCALE GENOMIC DNA]</scope>
    <source>
        <strain evidence="6 7">CIRM-BRFM 2984</strain>
    </source>
</reference>
<comment type="similarity">
    <text evidence="2 3">Belongs to the small heat shock protein (HSP20) family.</text>
</comment>
<protein>
    <submittedName>
        <fullName evidence="6">SHSP domain-containing protein</fullName>
    </submittedName>
</protein>
<feature type="compositionally biased region" description="Polar residues" evidence="4">
    <location>
        <begin position="1"/>
        <end position="19"/>
    </location>
</feature>
<proteinExistence type="inferred from homology"/>
<dbReference type="Proteomes" id="UP001362999">
    <property type="component" value="Unassembled WGS sequence"/>
</dbReference>
<evidence type="ECO:0000259" key="5">
    <source>
        <dbReference type="PROSITE" id="PS01031"/>
    </source>
</evidence>
<comment type="caution">
    <text evidence="6">The sequence shown here is derived from an EMBL/GenBank/DDBJ whole genome shotgun (WGS) entry which is preliminary data.</text>
</comment>
<dbReference type="PANTHER" id="PTHR11527">
    <property type="entry name" value="HEAT-SHOCK PROTEIN 20 FAMILY MEMBER"/>
    <property type="match status" value="1"/>
</dbReference>
<evidence type="ECO:0000256" key="4">
    <source>
        <dbReference type="SAM" id="MobiDB-lite"/>
    </source>
</evidence>
<feature type="non-terminal residue" evidence="6">
    <location>
        <position position="173"/>
    </location>
</feature>
<keyword evidence="7" id="KW-1185">Reference proteome</keyword>
<dbReference type="SUPFAM" id="SSF49764">
    <property type="entry name" value="HSP20-like chaperones"/>
    <property type="match status" value="1"/>
</dbReference>
<evidence type="ECO:0000313" key="6">
    <source>
        <dbReference type="EMBL" id="KAK7042422.1"/>
    </source>
</evidence>
<dbReference type="CDD" id="cd06464">
    <property type="entry name" value="ACD_sHsps-like"/>
    <property type="match status" value="1"/>
</dbReference>
<dbReference type="InterPro" id="IPR031107">
    <property type="entry name" value="Small_HSP"/>
</dbReference>
<feature type="non-terminal residue" evidence="6">
    <location>
        <position position="1"/>
    </location>
</feature>
<sequence length="173" mass="19642">RMSPVRTTKTSRMTEPNSEQRQRARKLIQDVIRGLREGNIRMAQRNLNKPYRPRMEIYDNPESPNIVATFELPGVKIEDISTSVMHDRLVIQGARYSRHKPNQHPSIRSHPSPAASDMDVEADTHAKLFPCDELRYGKFYRAIPLPPGVTVSSISARLLEGLLTVTWPRSATG</sequence>
<dbReference type="InterPro" id="IPR002068">
    <property type="entry name" value="A-crystallin/Hsp20_dom"/>
</dbReference>